<dbReference type="PANTHER" id="PTHR13318:SF105">
    <property type="entry name" value="F-BOX_LRR-REPEAT PROTEIN 3"/>
    <property type="match status" value="1"/>
</dbReference>
<sequence length="624" mass="67790" precursor="true">MRTHIIVPLVVLCTCFAAAANEPAASRYFLIGNSLTWDTVPSLLSGDTQWHVDCGVNLPFIHANSAHPCVKTSTLWPNALRDKQYDVVSVQPHYGSTLAQDVETISAWMKLQPQAVFVIHSGWAKHAQRADEFASYTTPDLMVHSPAYLRALIAELQRLHPDREIRQTFAQNLLAKIAADVDAKQAPFSKLEELYRDEIHLTHDAGKYLMHNAMRKALGQPASAAGFDKIDPKVKTYLDGVLALLDTTPSDKALLTEILSSAAKVDRAALVAKLSDKDLQRKLTTLLPNIERAAEVRQSTLKLEAEIKEIGGKLICTPSGPEWLYLATGDSGMEIFETPAAIDLYNGNNPLKGKGGRNELVTDAWLERLSGLASLRKLDLANCAVQGDGLRFVGTLSGLRELNLTLTPVNDDGLKHLAGLTELRTLGLASTKCTGTGFVHLKSLNKLENVNFHFTPLNDAGLRAISQVPISGRLWFAHTHFTDEGAASLAALTQLKRCGIGSMEKASSGEAVAALVKLPLEDLSLLDNQATPRGLEHAAKIATLRRLDASHAPTVGDDSLKLLAQLPQLEELKLGNAQITDEGLQALASIKSLKKLFLSGLKKVTPAGFERLRQARADLVIEAK</sequence>
<dbReference type="RefSeq" id="WP_145090111.1">
    <property type="nucleotide sequence ID" value="NZ_CP036274.1"/>
</dbReference>
<dbReference type="EMBL" id="CP036274">
    <property type="protein sequence ID" value="QDU28209.1"/>
    <property type="molecule type" value="Genomic_DNA"/>
</dbReference>
<dbReference type="Gene3D" id="3.80.10.10">
    <property type="entry name" value="Ribonuclease Inhibitor"/>
    <property type="match status" value="3"/>
</dbReference>
<dbReference type="GO" id="GO:0019005">
    <property type="term" value="C:SCF ubiquitin ligase complex"/>
    <property type="evidence" value="ECO:0007669"/>
    <property type="project" value="TreeGrafter"/>
</dbReference>
<dbReference type="SUPFAM" id="SSF52047">
    <property type="entry name" value="RNI-like"/>
    <property type="match status" value="1"/>
</dbReference>
<proteinExistence type="predicted"/>
<dbReference type="KEGG" id="aagg:ETAA8_33090"/>
<dbReference type="InterPro" id="IPR032675">
    <property type="entry name" value="LRR_dom_sf"/>
</dbReference>
<dbReference type="PANTHER" id="PTHR13318">
    <property type="entry name" value="PARTNER OF PAIRED, ISOFORM B-RELATED"/>
    <property type="match status" value="1"/>
</dbReference>
<evidence type="ECO:0000313" key="3">
    <source>
        <dbReference type="Proteomes" id="UP000315017"/>
    </source>
</evidence>
<feature type="signal peptide" evidence="1">
    <location>
        <begin position="1"/>
        <end position="19"/>
    </location>
</feature>
<keyword evidence="3" id="KW-1185">Reference proteome</keyword>
<dbReference type="GO" id="GO:0031146">
    <property type="term" value="P:SCF-dependent proteasomal ubiquitin-dependent protein catabolic process"/>
    <property type="evidence" value="ECO:0007669"/>
    <property type="project" value="TreeGrafter"/>
</dbReference>
<dbReference type="OrthoDB" id="227157at2"/>
<dbReference type="GO" id="GO:0016788">
    <property type="term" value="F:hydrolase activity, acting on ester bonds"/>
    <property type="evidence" value="ECO:0007669"/>
    <property type="project" value="UniProtKB-ARBA"/>
</dbReference>
<reference evidence="2 3" key="1">
    <citation type="submission" date="2019-02" db="EMBL/GenBank/DDBJ databases">
        <title>Deep-cultivation of Planctomycetes and their phenomic and genomic characterization uncovers novel biology.</title>
        <authorList>
            <person name="Wiegand S."/>
            <person name="Jogler M."/>
            <person name="Boedeker C."/>
            <person name="Pinto D."/>
            <person name="Vollmers J."/>
            <person name="Rivas-Marin E."/>
            <person name="Kohn T."/>
            <person name="Peeters S.H."/>
            <person name="Heuer A."/>
            <person name="Rast P."/>
            <person name="Oberbeckmann S."/>
            <person name="Bunk B."/>
            <person name="Jeske O."/>
            <person name="Meyerdierks A."/>
            <person name="Storesund J.E."/>
            <person name="Kallscheuer N."/>
            <person name="Luecker S."/>
            <person name="Lage O.M."/>
            <person name="Pohl T."/>
            <person name="Merkel B.J."/>
            <person name="Hornburger P."/>
            <person name="Mueller R.-W."/>
            <person name="Bruemmer F."/>
            <person name="Labrenz M."/>
            <person name="Spormann A.M."/>
            <person name="Op den Camp H."/>
            <person name="Overmann J."/>
            <person name="Amann R."/>
            <person name="Jetten M.S.M."/>
            <person name="Mascher T."/>
            <person name="Medema M.H."/>
            <person name="Devos D.P."/>
            <person name="Kaster A.-K."/>
            <person name="Ovreas L."/>
            <person name="Rohde M."/>
            <person name="Galperin M.Y."/>
            <person name="Jogler C."/>
        </authorList>
    </citation>
    <scope>NUCLEOTIDE SEQUENCE [LARGE SCALE GENOMIC DNA]</scope>
    <source>
        <strain evidence="2 3">ETA_A8</strain>
    </source>
</reference>
<dbReference type="AlphaFoldDB" id="A0A517YDE2"/>
<gene>
    <name evidence="2" type="ORF">ETAA8_33090</name>
</gene>
<name>A0A517YDE2_9BACT</name>
<keyword evidence="1" id="KW-0732">Signal</keyword>
<protein>
    <submittedName>
        <fullName evidence="2">Leucine Rich repeats (2 copies)</fullName>
    </submittedName>
</protein>
<evidence type="ECO:0000256" key="1">
    <source>
        <dbReference type="SAM" id="SignalP"/>
    </source>
</evidence>
<accession>A0A517YDE2</accession>
<dbReference type="Proteomes" id="UP000315017">
    <property type="component" value="Chromosome"/>
</dbReference>
<dbReference type="InterPro" id="IPR036514">
    <property type="entry name" value="SGNH_hydro_sf"/>
</dbReference>
<organism evidence="2 3">
    <name type="scientific">Anatilimnocola aggregata</name>
    <dbReference type="NCBI Taxonomy" id="2528021"/>
    <lineage>
        <taxon>Bacteria</taxon>
        <taxon>Pseudomonadati</taxon>
        <taxon>Planctomycetota</taxon>
        <taxon>Planctomycetia</taxon>
        <taxon>Pirellulales</taxon>
        <taxon>Pirellulaceae</taxon>
        <taxon>Anatilimnocola</taxon>
    </lineage>
</organism>
<dbReference type="InterPro" id="IPR001611">
    <property type="entry name" value="Leu-rich_rpt"/>
</dbReference>
<dbReference type="Gene3D" id="3.40.50.1110">
    <property type="entry name" value="SGNH hydrolase"/>
    <property type="match status" value="1"/>
</dbReference>
<feature type="chain" id="PRO_5021901705" evidence="1">
    <location>
        <begin position="20"/>
        <end position="624"/>
    </location>
</feature>
<evidence type="ECO:0000313" key="2">
    <source>
        <dbReference type="EMBL" id="QDU28209.1"/>
    </source>
</evidence>
<dbReference type="Pfam" id="PF13516">
    <property type="entry name" value="LRR_6"/>
    <property type="match status" value="3"/>
</dbReference>